<evidence type="ECO:0000256" key="5">
    <source>
        <dbReference type="ARBA" id="ARBA00023224"/>
    </source>
</evidence>
<reference evidence="8" key="1">
    <citation type="journal article" date="2023" name="G3 (Bethesda)">
        <title>A reference genome for the long-term kleptoplast-retaining sea slug Elysia crispata morphotype clarki.</title>
        <authorList>
            <person name="Eastman K.E."/>
            <person name="Pendleton A.L."/>
            <person name="Shaikh M.A."/>
            <person name="Suttiyut T."/>
            <person name="Ogas R."/>
            <person name="Tomko P."/>
            <person name="Gavelis G."/>
            <person name="Widhalm J.R."/>
            <person name="Wisecaver J.H."/>
        </authorList>
    </citation>
    <scope>NUCLEOTIDE SEQUENCE</scope>
    <source>
        <strain evidence="8">ECLA1</strain>
    </source>
</reference>
<comment type="caution">
    <text evidence="8">The sequence shown here is derived from an EMBL/GenBank/DDBJ whole genome shotgun (WGS) entry which is preliminary data.</text>
</comment>
<evidence type="ECO:0008006" key="10">
    <source>
        <dbReference type="Google" id="ProtNLM"/>
    </source>
</evidence>
<feature type="compositionally biased region" description="Low complexity" evidence="6">
    <location>
        <begin position="517"/>
        <end position="528"/>
    </location>
</feature>
<evidence type="ECO:0000256" key="2">
    <source>
        <dbReference type="ARBA" id="ARBA00022475"/>
    </source>
</evidence>
<protein>
    <recommendedName>
        <fullName evidence="10">G-protein coupled receptors family 1 profile domain-containing protein</fullName>
    </recommendedName>
</protein>
<dbReference type="SUPFAM" id="SSF81321">
    <property type="entry name" value="Family A G protein-coupled receptor-like"/>
    <property type="match status" value="1"/>
</dbReference>
<dbReference type="PANTHER" id="PTHR24228:SF75">
    <property type="entry name" value="G-PROTEIN COUPLED RECEPTORS FAMILY 1 PROFILE DOMAIN-CONTAINING PROTEIN"/>
    <property type="match status" value="1"/>
</dbReference>
<evidence type="ECO:0000256" key="7">
    <source>
        <dbReference type="SAM" id="Phobius"/>
    </source>
</evidence>
<feature type="compositionally biased region" description="Low complexity" evidence="6">
    <location>
        <begin position="454"/>
        <end position="469"/>
    </location>
</feature>
<feature type="region of interest" description="Disordered" evidence="6">
    <location>
        <begin position="435"/>
        <end position="528"/>
    </location>
</feature>
<sequence>MPHVPPEYWTYLGRRITPHVTPKYWTYLGRSITPHVPPEYWTYLGRSITPHVPPEYWTYLGRSITPHVPPIYWTYLGRRITPHVPPEYWTYLGRSITPHVPPEYWTYLARSITPHVPPEYWTYLGRRITPHVPPEYWTYLGRNITPRGGLKSGCALLCRILARNLFVYVREARKTLSRWRQDASPEEARSCEQSPLVHTSRDIQNGLALTACSSNTEAEETRCLITRCQHPSVYNDAFEKHVSKARTCKNQTKRSSFSSFKLTRDLFNDALGLDEGIEEEKISIVGMGKSQVLSTNLSFSDPELHCPMKHQDDDCCHRLFPEMHFARNIYASRQIESVLTGIFTTNGLITRNYSFKHNAFFKKRLSLPNVTKTSKSSVSWIRDRKHRPMIAADKARDPEETLKINTINHHEQKDFEILCNQYVTGNTSRELKVHLSSTSASSQTIQTDVKETSVELSSSTPETSTSAGSDPPCRVSERNTKRRKNKIRFVSQRPGSLKLKRQLDSKSRQRTDPQKASHSSIISSRFQSQGSRAQLSPLLSKVVKLKESGGATCASPKSSSYRPKELLETGSAGQFQSSQSAGPISVTGHKRQNRTKPLGIKNLDMIRTLFVVFVCMAVFMSPYMVTILADVHDKWPALVHCACSYLAVVNNAINWMLYGMLNSSFRAGYRSVMLGLCSKRGTIIQTAV</sequence>
<evidence type="ECO:0000256" key="6">
    <source>
        <dbReference type="SAM" id="MobiDB-lite"/>
    </source>
</evidence>
<feature type="transmembrane region" description="Helical" evidence="7">
    <location>
        <begin position="606"/>
        <end position="625"/>
    </location>
</feature>
<keyword evidence="7" id="KW-0472">Membrane</keyword>
<organism evidence="8 9">
    <name type="scientific">Elysia crispata</name>
    <name type="common">lettuce slug</name>
    <dbReference type="NCBI Taxonomy" id="231223"/>
    <lineage>
        <taxon>Eukaryota</taxon>
        <taxon>Metazoa</taxon>
        <taxon>Spiralia</taxon>
        <taxon>Lophotrochozoa</taxon>
        <taxon>Mollusca</taxon>
        <taxon>Gastropoda</taxon>
        <taxon>Heterobranchia</taxon>
        <taxon>Euthyneura</taxon>
        <taxon>Panpulmonata</taxon>
        <taxon>Sacoglossa</taxon>
        <taxon>Placobranchoidea</taxon>
        <taxon>Plakobranchidae</taxon>
        <taxon>Elysia</taxon>
    </lineage>
</organism>
<evidence type="ECO:0000313" key="9">
    <source>
        <dbReference type="Proteomes" id="UP001283361"/>
    </source>
</evidence>
<evidence type="ECO:0000313" key="8">
    <source>
        <dbReference type="EMBL" id="KAK3780716.1"/>
    </source>
</evidence>
<accession>A0AAE1A593</accession>
<keyword evidence="2" id="KW-1003">Cell membrane</keyword>
<dbReference type="PANTHER" id="PTHR24228">
    <property type="entry name" value="B2 BRADYKININ RECEPTOR/ANGIOTENSIN II RECEPTOR"/>
    <property type="match status" value="1"/>
</dbReference>
<dbReference type="GO" id="GO:0005886">
    <property type="term" value="C:plasma membrane"/>
    <property type="evidence" value="ECO:0007669"/>
    <property type="project" value="UniProtKB-SubCell"/>
</dbReference>
<keyword evidence="5" id="KW-0807">Transducer</keyword>
<gene>
    <name evidence="8" type="ORF">RRG08_050682</name>
</gene>
<name>A0AAE1A593_9GAST</name>
<feature type="region of interest" description="Disordered" evidence="6">
    <location>
        <begin position="572"/>
        <end position="593"/>
    </location>
</feature>
<evidence type="ECO:0000256" key="3">
    <source>
        <dbReference type="ARBA" id="ARBA00023040"/>
    </source>
</evidence>
<evidence type="ECO:0000256" key="1">
    <source>
        <dbReference type="ARBA" id="ARBA00004651"/>
    </source>
</evidence>
<feature type="compositionally biased region" description="Low complexity" evidence="6">
    <location>
        <begin position="436"/>
        <end position="447"/>
    </location>
</feature>
<keyword evidence="4" id="KW-0675">Receptor</keyword>
<proteinExistence type="predicted"/>
<dbReference type="EMBL" id="JAWDGP010002692">
    <property type="protein sequence ID" value="KAK3780716.1"/>
    <property type="molecule type" value="Genomic_DNA"/>
</dbReference>
<keyword evidence="7" id="KW-0812">Transmembrane</keyword>
<dbReference type="AlphaFoldDB" id="A0AAE1A593"/>
<keyword evidence="9" id="KW-1185">Reference proteome</keyword>
<feature type="transmembrane region" description="Helical" evidence="7">
    <location>
        <begin position="637"/>
        <end position="661"/>
    </location>
</feature>
<feature type="compositionally biased region" description="Basic and acidic residues" evidence="6">
    <location>
        <begin position="501"/>
        <end position="515"/>
    </location>
</feature>
<feature type="compositionally biased region" description="Low complexity" evidence="6">
    <location>
        <begin position="572"/>
        <end position="582"/>
    </location>
</feature>
<dbReference type="Proteomes" id="UP001283361">
    <property type="component" value="Unassembled WGS sequence"/>
</dbReference>
<keyword evidence="3" id="KW-0297">G-protein coupled receptor</keyword>
<keyword evidence="7" id="KW-1133">Transmembrane helix</keyword>
<dbReference type="Gene3D" id="1.20.1070.10">
    <property type="entry name" value="Rhodopsin 7-helix transmembrane proteins"/>
    <property type="match status" value="1"/>
</dbReference>
<dbReference type="GO" id="GO:0004930">
    <property type="term" value="F:G protein-coupled receptor activity"/>
    <property type="evidence" value="ECO:0007669"/>
    <property type="project" value="UniProtKB-KW"/>
</dbReference>
<dbReference type="CDD" id="cd00637">
    <property type="entry name" value="7tm_classA_rhodopsin-like"/>
    <property type="match status" value="1"/>
</dbReference>
<comment type="subcellular location">
    <subcellularLocation>
        <location evidence="1">Cell membrane</location>
        <topology evidence="1">Multi-pass membrane protein</topology>
    </subcellularLocation>
</comment>
<evidence type="ECO:0000256" key="4">
    <source>
        <dbReference type="ARBA" id="ARBA00023170"/>
    </source>
</evidence>